<dbReference type="GO" id="GO:0034587">
    <property type="term" value="P:piRNA processing"/>
    <property type="evidence" value="ECO:0007669"/>
    <property type="project" value="TreeGrafter"/>
</dbReference>
<evidence type="ECO:0000256" key="11">
    <source>
        <dbReference type="ARBA" id="ARBA00029981"/>
    </source>
</evidence>
<feature type="region of interest" description="Disordered" evidence="14">
    <location>
        <begin position="228"/>
        <end position="269"/>
    </location>
</feature>
<accession>A0AA41T9N5</accession>
<sequence length="530" mass="58273">MEGTHIIMGTPDCAICLIRDTWLPIAMFVLDEADEMVKVCNSVVDGNFEEVCPEKVIKFKPPLYKQRYQFVRDFVDQHKPKKVADLGCGDTELLRLLKIYPCIQRLVGVDIDKEKLQSNGHQLSPYLGEFVKPRDLDLTVILYHGSVVERDSRLLGFDLITCIELSELGLPGLSRMAALASNCVGKWGAAALGVVVVGWRSCRQGVVGQAGVLEVGCGHLVAGSWRRGAVSQSGGPGGGEQSVDVRAPEAGSDQSAEGSWRRGSDSLARGPTGPDCCLKMAAATCNQTCRYCDSELPGNSRQLALHWWSAVSLLAAVKQSARAVGDGYDGALQVANRYHYSVEFTGVGEPSAGAEHVGYCTQIGVFQKNSGKATELCFSEQHDQHVYETVYKTSYPSLQQEKMLKFVLVGEVLILVERLRLRQQRVLREQKDSGTNPGSTDSLGAPQIVLGAVFTEAEEARIENSPKPFCEGDKFFVPLQRLLAYPKVHRLRVDEERMRSLIAGSVQLSIDGSAVVDDLYKSWDYRFEDY</sequence>
<dbReference type="PROSITE" id="PS00039">
    <property type="entry name" value="DEAD_ATP_HELICASE"/>
    <property type="match status" value="1"/>
</dbReference>
<dbReference type="PANTHER" id="PTHR21404:SF3">
    <property type="entry name" value="SMALL RNA 2'-O-METHYLTRANSFERASE"/>
    <property type="match status" value="1"/>
</dbReference>
<dbReference type="InterPro" id="IPR000629">
    <property type="entry name" value="RNA-helicase_DEAD-box_CS"/>
</dbReference>
<dbReference type="GO" id="GO:0003723">
    <property type="term" value="F:RNA binding"/>
    <property type="evidence" value="ECO:0007669"/>
    <property type="project" value="UniProtKB-KW"/>
</dbReference>
<organism evidence="15 16">
    <name type="scientific">Sciurus carolinensis</name>
    <name type="common">Eastern gray squirrel</name>
    <dbReference type="NCBI Taxonomy" id="30640"/>
    <lineage>
        <taxon>Eukaryota</taxon>
        <taxon>Metazoa</taxon>
        <taxon>Chordata</taxon>
        <taxon>Craniata</taxon>
        <taxon>Vertebrata</taxon>
        <taxon>Euteleostomi</taxon>
        <taxon>Mammalia</taxon>
        <taxon>Eutheria</taxon>
        <taxon>Euarchontoglires</taxon>
        <taxon>Glires</taxon>
        <taxon>Rodentia</taxon>
        <taxon>Sciuromorpha</taxon>
        <taxon>Sciuridae</taxon>
        <taxon>Sciurinae</taxon>
        <taxon>Sciurini</taxon>
        <taxon>Sciurus</taxon>
    </lineage>
</organism>
<evidence type="ECO:0000313" key="16">
    <source>
        <dbReference type="Proteomes" id="UP001166674"/>
    </source>
</evidence>
<evidence type="ECO:0000256" key="7">
    <source>
        <dbReference type="ARBA" id="ARBA00022723"/>
    </source>
</evidence>
<dbReference type="GO" id="GO:0090486">
    <property type="term" value="F:small RNA 2'-O-methyltransferase activity"/>
    <property type="evidence" value="ECO:0007669"/>
    <property type="project" value="UniProtKB-EC"/>
</dbReference>
<evidence type="ECO:0000256" key="12">
    <source>
        <dbReference type="ARBA" id="ARBA00035025"/>
    </source>
</evidence>
<evidence type="ECO:0000256" key="6">
    <source>
        <dbReference type="ARBA" id="ARBA00022691"/>
    </source>
</evidence>
<evidence type="ECO:0000256" key="10">
    <source>
        <dbReference type="ARBA" id="ARBA00023158"/>
    </source>
</evidence>
<keyword evidence="10" id="KW-0943">RNA-mediated gene silencing</keyword>
<evidence type="ECO:0000256" key="1">
    <source>
        <dbReference type="ARBA" id="ARBA00001946"/>
    </source>
</evidence>
<comment type="similarity">
    <text evidence="2">Belongs to the methyltransferase superfamily. HEN1 family.</text>
</comment>
<name>A0AA41T9N5_SCICA</name>
<gene>
    <name evidence="15" type="ORF">SUZIE_199060</name>
</gene>
<dbReference type="InterPro" id="IPR029063">
    <property type="entry name" value="SAM-dependent_MTases_sf"/>
</dbReference>
<keyword evidence="7" id="KW-0479">Metal-binding</keyword>
<dbReference type="EMBL" id="JAATJV010424099">
    <property type="protein sequence ID" value="MBZ3888659.1"/>
    <property type="molecule type" value="Genomic_DNA"/>
</dbReference>
<dbReference type="AlphaFoldDB" id="A0AA41T9N5"/>
<evidence type="ECO:0000256" key="14">
    <source>
        <dbReference type="SAM" id="MobiDB-lite"/>
    </source>
</evidence>
<evidence type="ECO:0000256" key="13">
    <source>
        <dbReference type="ARBA" id="ARBA00048418"/>
    </source>
</evidence>
<evidence type="ECO:0000256" key="3">
    <source>
        <dbReference type="ARBA" id="ARBA00021330"/>
    </source>
</evidence>
<keyword evidence="5" id="KW-0808">Transferase</keyword>
<dbReference type="PANTHER" id="PTHR21404">
    <property type="entry name" value="HEN1"/>
    <property type="match status" value="1"/>
</dbReference>
<dbReference type="GO" id="GO:0005737">
    <property type="term" value="C:cytoplasm"/>
    <property type="evidence" value="ECO:0007669"/>
    <property type="project" value="TreeGrafter"/>
</dbReference>
<dbReference type="GO" id="GO:0001510">
    <property type="term" value="P:RNA methylation"/>
    <property type="evidence" value="ECO:0007669"/>
    <property type="project" value="InterPro"/>
</dbReference>
<keyword evidence="16" id="KW-1185">Reference proteome</keyword>
<dbReference type="GO" id="GO:0046872">
    <property type="term" value="F:metal ion binding"/>
    <property type="evidence" value="ECO:0007669"/>
    <property type="project" value="UniProtKB-KW"/>
</dbReference>
<comment type="cofactor">
    <cofactor evidence="1">
        <name>Mg(2+)</name>
        <dbReference type="ChEBI" id="CHEBI:18420"/>
    </cofactor>
</comment>
<dbReference type="Gene3D" id="3.40.50.150">
    <property type="entry name" value="Vaccinia Virus protein VP39"/>
    <property type="match status" value="2"/>
</dbReference>
<dbReference type="GO" id="GO:0030422">
    <property type="term" value="P:siRNA processing"/>
    <property type="evidence" value="ECO:0007669"/>
    <property type="project" value="TreeGrafter"/>
</dbReference>
<dbReference type="InterPro" id="IPR026610">
    <property type="entry name" value="Hen1"/>
</dbReference>
<evidence type="ECO:0000256" key="5">
    <source>
        <dbReference type="ARBA" id="ARBA00022679"/>
    </source>
</evidence>
<proteinExistence type="inferred from homology"/>
<keyword evidence="9" id="KW-0694">RNA-binding</keyword>
<dbReference type="EC" id="2.1.1.386" evidence="12"/>
<evidence type="ECO:0000256" key="9">
    <source>
        <dbReference type="ARBA" id="ARBA00022884"/>
    </source>
</evidence>
<evidence type="ECO:0000256" key="4">
    <source>
        <dbReference type="ARBA" id="ARBA00022603"/>
    </source>
</evidence>
<reference evidence="15" key="1">
    <citation type="submission" date="2020-03" db="EMBL/GenBank/DDBJ databases">
        <title>Studies in the Genomics of Life Span.</title>
        <authorList>
            <person name="Glass D."/>
        </authorList>
    </citation>
    <scope>NUCLEOTIDE SEQUENCE</scope>
    <source>
        <strain evidence="15">SUZIE</strain>
        <tissue evidence="15">Muscle</tissue>
    </source>
</reference>
<comment type="caution">
    <text evidence="15">The sequence shown here is derived from an EMBL/GenBank/DDBJ whole genome shotgun (WGS) entry which is preliminary data.</text>
</comment>
<protein>
    <recommendedName>
        <fullName evidence="3">Small RNA 2'-O-methyltransferase</fullName>
        <ecNumber evidence="12">2.1.1.386</ecNumber>
    </recommendedName>
    <alternativeName>
        <fullName evidence="11">HEN1 methyltransferase homolog 1</fullName>
    </alternativeName>
</protein>
<dbReference type="Proteomes" id="UP001166674">
    <property type="component" value="Unassembled WGS sequence"/>
</dbReference>
<dbReference type="SUPFAM" id="SSF53335">
    <property type="entry name" value="S-adenosyl-L-methionine-dependent methyltransferases"/>
    <property type="match status" value="1"/>
</dbReference>
<keyword evidence="6" id="KW-0949">S-adenosyl-L-methionine</keyword>
<evidence type="ECO:0000313" key="15">
    <source>
        <dbReference type="EMBL" id="MBZ3888659.1"/>
    </source>
</evidence>
<comment type="catalytic activity">
    <reaction evidence="13">
        <text>small RNA 3'-end nucleotide + S-adenosyl-L-methionine = small RNA 3'-end 2'-O-methylnucleotide + S-adenosyl-L-homocysteine + H(+)</text>
        <dbReference type="Rhea" id="RHEA:37887"/>
        <dbReference type="Rhea" id="RHEA-COMP:10415"/>
        <dbReference type="Rhea" id="RHEA-COMP:10416"/>
        <dbReference type="ChEBI" id="CHEBI:15378"/>
        <dbReference type="ChEBI" id="CHEBI:57856"/>
        <dbReference type="ChEBI" id="CHEBI:59789"/>
        <dbReference type="ChEBI" id="CHEBI:74896"/>
        <dbReference type="ChEBI" id="CHEBI:74898"/>
        <dbReference type="EC" id="2.1.1.386"/>
    </reaction>
</comment>
<dbReference type="GO" id="GO:0005634">
    <property type="term" value="C:nucleus"/>
    <property type="evidence" value="ECO:0007669"/>
    <property type="project" value="TreeGrafter"/>
</dbReference>
<keyword evidence="4" id="KW-0489">Methyltransferase</keyword>
<evidence type="ECO:0000256" key="2">
    <source>
        <dbReference type="ARBA" id="ARBA00009026"/>
    </source>
</evidence>
<keyword evidence="8" id="KW-0460">Magnesium</keyword>
<evidence type="ECO:0000256" key="8">
    <source>
        <dbReference type="ARBA" id="ARBA00022842"/>
    </source>
</evidence>